<protein>
    <submittedName>
        <fullName evidence="3">(Mediterranean fruit fly) hypothetical protein</fullName>
    </submittedName>
</protein>
<evidence type="ECO:0000256" key="1">
    <source>
        <dbReference type="SAM" id="Coils"/>
    </source>
</evidence>
<reference evidence="3" key="1">
    <citation type="submission" date="2020-11" db="EMBL/GenBank/DDBJ databases">
        <authorList>
            <person name="Whitehead M."/>
        </authorList>
    </citation>
    <scope>NUCLEOTIDE SEQUENCE</scope>
    <source>
        <strain evidence="3">EGII</strain>
    </source>
</reference>
<accession>A0A811UR47</accession>
<dbReference type="EMBL" id="CAJHJT010000012">
    <property type="protein sequence ID" value="CAD6999483.1"/>
    <property type="molecule type" value="Genomic_DNA"/>
</dbReference>
<evidence type="ECO:0000313" key="4">
    <source>
        <dbReference type="Proteomes" id="UP000606786"/>
    </source>
</evidence>
<sequence length="455" mass="54052">MDLELEQGRKSIAQFRKSIYGGDEVEFADIFHYDMDEQDHTKILTVMRDSLHHLPDSFRADMFEKLIEDHPELRWDTEEPEIRKEDVPELLAYESLLPHRWQSIHDEFDKQLRSFSSTFSIRDPDKFWTLMQLQRHPEFELSRMYAIQKLANDVNNSLYMIYKGIAWVDIFKKSLTEKCLDSFKFRYDIMELVRLLKPYFLSFCTKNSVLVAETLEMIKNASNLLEMHNKITDELEKSVQYFMEKIDQITNISVQRRSVGRDVVMNYLEMETLAYIVRDPIEQRYHMNYMRHRASDWQNYTETQENAIMGEVERIRRKQKTEEYCNASIMQCYYGIIGVGEIDKRICTAASNNCCGDYKNRIETMSKDYEQRFNQLEDKNRKLRYDIDNMKLQHEFLLAEKEYFRQQISEVLNTGSMSEKAKRSRGKRSLPSVSSTQAASVTKLPSFKSKTGKIN</sequence>
<keyword evidence="1" id="KW-0175">Coiled coil</keyword>
<evidence type="ECO:0000313" key="3">
    <source>
        <dbReference type="EMBL" id="CAD6999483.1"/>
    </source>
</evidence>
<dbReference type="AlphaFoldDB" id="A0A811UR47"/>
<proteinExistence type="predicted"/>
<evidence type="ECO:0000256" key="2">
    <source>
        <dbReference type="SAM" id="MobiDB-lite"/>
    </source>
</evidence>
<feature type="region of interest" description="Disordered" evidence="2">
    <location>
        <begin position="415"/>
        <end position="455"/>
    </location>
</feature>
<comment type="caution">
    <text evidence="3">The sequence shown here is derived from an EMBL/GenBank/DDBJ whole genome shotgun (WGS) entry which is preliminary data.</text>
</comment>
<keyword evidence="4" id="KW-1185">Reference proteome</keyword>
<dbReference type="OrthoDB" id="7914571at2759"/>
<name>A0A811UR47_CERCA</name>
<feature type="coiled-coil region" evidence="1">
    <location>
        <begin position="359"/>
        <end position="393"/>
    </location>
</feature>
<dbReference type="Proteomes" id="UP000606786">
    <property type="component" value="Unassembled WGS sequence"/>
</dbReference>
<gene>
    <name evidence="3" type="ORF">CCAP1982_LOCUS8007</name>
</gene>
<organism evidence="3 4">
    <name type="scientific">Ceratitis capitata</name>
    <name type="common">Mediterranean fruit fly</name>
    <name type="synonym">Tephritis capitata</name>
    <dbReference type="NCBI Taxonomy" id="7213"/>
    <lineage>
        <taxon>Eukaryota</taxon>
        <taxon>Metazoa</taxon>
        <taxon>Ecdysozoa</taxon>
        <taxon>Arthropoda</taxon>
        <taxon>Hexapoda</taxon>
        <taxon>Insecta</taxon>
        <taxon>Pterygota</taxon>
        <taxon>Neoptera</taxon>
        <taxon>Endopterygota</taxon>
        <taxon>Diptera</taxon>
        <taxon>Brachycera</taxon>
        <taxon>Muscomorpha</taxon>
        <taxon>Tephritoidea</taxon>
        <taxon>Tephritidae</taxon>
        <taxon>Ceratitis</taxon>
        <taxon>Ceratitis</taxon>
    </lineage>
</organism>
<feature type="compositionally biased region" description="Polar residues" evidence="2">
    <location>
        <begin position="431"/>
        <end position="440"/>
    </location>
</feature>